<gene>
    <name evidence="18" type="primary">20211393</name>
    <name evidence="17" type="ORF">HELRODRAFT_189835</name>
</gene>
<feature type="compositionally biased region" description="Basic residues" evidence="12">
    <location>
        <begin position="823"/>
        <end position="839"/>
    </location>
</feature>
<evidence type="ECO:0000313" key="18">
    <source>
        <dbReference type="EnsemblMetazoa" id="HelroP189835"/>
    </source>
</evidence>
<dbReference type="GeneID" id="20211393"/>
<evidence type="ECO:0000256" key="8">
    <source>
        <dbReference type="ARBA" id="ARBA00023136"/>
    </source>
</evidence>
<dbReference type="HOGENOM" id="CLU_010961_2_0_1"/>
<dbReference type="GO" id="GO:0007156">
    <property type="term" value="P:homophilic cell adhesion via plasma membrane adhesion molecules"/>
    <property type="evidence" value="ECO:0000318"/>
    <property type="project" value="GO_Central"/>
</dbReference>
<dbReference type="Pfam" id="PF13927">
    <property type="entry name" value="Ig_3"/>
    <property type="match status" value="2"/>
</dbReference>
<dbReference type="Proteomes" id="UP000015101">
    <property type="component" value="Unassembled WGS sequence"/>
</dbReference>
<feature type="domain" description="Ig-like" evidence="15">
    <location>
        <begin position="133"/>
        <end position="203"/>
    </location>
</feature>
<dbReference type="InterPro" id="IPR007110">
    <property type="entry name" value="Ig-like_dom"/>
</dbReference>
<dbReference type="GO" id="GO:0005886">
    <property type="term" value="C:plasma membrane"/>
    <property type="evidence" value="ECO:0000318"/>
    <property type="project" value="GO_Central"/>
</dbReference>
<dbReference type="SMART" id="SM00409">
    <property type="entry name" value="IG"/>
    <property type="match status" value="5"/>
</dbReference>
<keyword evidence="8 13" id="KW-0472">Membrane</keyword>
<feature type="domain" description="Ig-like" evidence="15">
    <location>
        <begin position="210"/>
        <end position="306"/>
    </location>
</feature>
<dbReference type="CDD" id="cd00063">
    <property type="entry name" value="FN3"/>
    <property type="match status" value="2"/>
</dbReference>
<dbReference type="InterPro" id="IPR013098">
    <property type="entry name" value="Ig_I-set"/>
</dbReference>
<dbReference type="RefSeq" id="XP_009031278.1">
    <property type="nucleotide sequence ID" value="XM_009033030.1"/>
</dbReference>
<dbReference type="OrthoDB" id="6282755at2759"/>
<keyword evidence="11" id="KW-0393">Immunoglobulin domain</keyword>
<evidence type="ECO:0000256" key="12">
    <source>
        <dbReference type="SAM" id="MobiDB-lite"/>
    </source>
</evidence>
<dbReference type="FunFam" id="2.60.40.10:FF:000086">
    <property type="entry name" value="Neural cell adhesion molecule 1"/>
    <property type="match status" value="1"/>
</dbReference>
<feature type="chain" id="PRO_5010980919" evidence="14">
    <location>
        <begin position="22"/>
        <end position="862"/>
    </location>
</feature>
<dbReference type="InterPro" id="IPR050958">
    <property type="entry name" value="Cell_Adh-Cytoskel_Orgn"/>
</dbReference>
<evidence type="ECO:0000259" key="16">
    <source>
        <dbReference type="PROSITE" id="PS50853"/>
    </source>
</evidence>
<comment type="subcellular location">
    <subcellularLocation>
        <location evidence="1">Cell membrane</location>
        <topology evidence="1">Single-pass membrane protein</topology>
    </subcellularLocation>
</comment>
<keyword evidence="10" id="KW-0325">Glycoprotein</keyword>
<keyword evidence="7 13" id="KW-1133">Transmembrane helix</keyword>
<dbReference type="GO" id="GO:0098632">
    <property type="term" value="F:cell-cell adhesion mediator activity"/>
    <property type="evidence" value="ECO:0000318"/>
    <property type="project" value="GO_Central"/>
</dbReference>
<evidence type="ECO:0000256" key="14">
    <source>
        <dbReference type="SAM" id="SignalP"/>
    </source>
</evidence>
<dbReference type="PANTHER" id="PTHR45080">
    <property type="entry name" value="CONTACTIN 5"/>
    <property type="match status" value="1"/>
</dbReference>
<evidence type="ECO:0000313" key="19">
    <source>
        <dbReference type="Proteomes" id="UP000015101"/>
    </source>
</evidence>
<keyword evidence="2" id="KW-1003">Cell membrane</keyword>
<dbReference type="EMBL" id="KB097753">
    <property type="protein sequence ID" value="ESN90329.1"/>
    <property type="molecule type" value="Genomic_DNA"/>
</dbReference>
<dbReference type="SUPFAM" id="SSF49265">
    <property type="entry name" value="Fibronectin type III"/>
    <property type="match status" value="1"/>
</dbReference>
<dbReference type="EMBL" id="AMQM01002229">
    <property type="status" value="NOT_ANNOTATED_CDS"/>
    <property type="molecule type" value="Genomic_DNA"/>
</dbReference>
<dbReference type="InterPro" id="IPR036116">
    <property type="entry name" value="FN3_sf"/>
</dbReference>
<keyword evidence="6" id="KW-0130">Cell adhesion</keyword>
<evidence type="ECO:0000313" key="17">
    <source>
        <dbReference type="EMBL" id="ESN90329.1"/>
    </source>
</evidence>
<dbReference type="eggNOG" id="KOG3510">
    <property type="taxonomic scope" value="Eukaryota"/>
</dbReference>
<feature type="domain" description="Fibronectin type-III" evidence="16">
    <location>
        <begin position="605"/>
        <end position="732"/>
    </location>
</feature>
<feature type="transmembrane region" description="Helical" evidence="13">
    <location>
        <begin position="746"/>
        <end position="774"/>
    </location>
</feature>
<dbReference type="InterPro" id="IPR013783">
    <property type="entry name" value="Ig-like_fold"/>
</dbReference>
<evidence type="ECO:0000256" key="7">
    <source>
        <dbReference type="ARBA" id="ARBA00022989"/>
    </source>
</evidence>
<dbReference type="EnsemblMetazoa" id="HelroT189835">
    <property type="protein sequence ID" value="HelroP189835"/>
    <property type="gene ID" value="HelroG189835"/>
</dbReference>
<evidence type="ECO:0000256" key="4">
    <source>
        <dbReference type="ARBA" id="ARBA00022729"/>
    </source>
</evidence>
<keyword evidence="9" id="KW-1015">Disulfide bond</keyword>
<evidence type="ECO:0000256" key="3">
    <source>
        <dbReference type="ARBA" id="ARBA00022692"/>
    </source>
</evidence>
<evidence type="ECO:0000256" key="10">
    <source>
        <dbReference type="ARBA" id="ARBA00023180"/>
    </source>
</evidence>
<dbReference type="GO" id="GO:0070593">
    <property type="term" value="P:dendrite self-avoidance"/>
    <property type="evidence" value="ECO:0000318"/>
    <property type="project" value="GO_Central"/>
</dbReference>
<feature type="region of interest" description="Disordered" evidence="12">
    <location>
        <begin position="803"/>
        <end position="862"/>
    </location>
</feature>
<dbReference type="SMART" id="SM00060">
    <property type="entry name" value="FN3"/>
    <property type="match status" value="2"/>
</dbReference>
<dbReference type="GO" id="GO:0007411">
    <property type="term" value="P:axon guidance"/>
    <property type="evidence" value="ECO:0000318"/>
    <property type="project" value="GO_Central"/>
</dbReference>
<feature type="compositionally biased region" description="Low complexity" evidence="12">
    <location>
        <begin position="807"/>
        <end position="822"/>
    </location>
</feature>
<name>T1FRE6_HELRO</name>
<feature type="domain" description="Ig-like" evidence="15">
    <location>
        <begin position="310"/>
        <end position="407"/>
    </location>
</feature>
<evidence type="ECO:0000256" key="13">
    <source>
        <dbReference type="SAM" id="Phobius"/>
    </source>
</evidence>
<dbReference type="PROSITE" id="PS50835">
    <property type="entry name" value="IG_LIKE"/>
    <property type="match status" value="3"/>
</dbReference>
<dbReference type="PANTHER" id="PTHR45080:SF8">
    <property type="entry name" value="IG-LIKE DOMAIN-CONTAINING PROTEIN"/>
    <property type="match status" value="1"/>
</dbReference>
<keyword evidence="4 14" id="KW-0732">Signal</keyword>
<feature type="signal peptide" evidence="14">
    <location>
        <begin position="1"/>
        <end position="21"/>
    </location>
</feature>
<protein>
    <submittedName>
        <fullName evidence="17 18">Uncharacterized protein</fullName>
    </submittedName>
</protein>
<dbReference type="CTD" id="20211393"/>
<dbReference type="PROSITE" id="PS50853">
    <property type="entry name" value="FN3"/>
    <property type="match status" value="1"/>
</dbReference>
<keyword evidence="3 13" id="KW-0812">Transmembrane</keyword>
<accession>T1FRE6</accession>
<evidence type="ECO:0000256" key="1">
    <source>
        <dbReference type="ARBA" id="ARBA00004162"/>
    </source>
</evidence>
<dbReference type="Gene3D" id="2.60.40.10">
    <property type="entry name" value="Immunoglobulins"/>
    <property type="match status" value="7"/>
</dbReference>
<reference evidence="18" key="3">
    <citation type="submission" date="2015-06" db="UniProtKB">
        <authorList>
            <consortium name="EnsemblMetazoa"/>
        </authorList>
    </citation>
    <scope>IDENTIFICATION</scope>
</reference>
<feature type="compositionally biased region" description="Polar residues" evidence="12">
    <location>
        <begin position="846"/>
        <end position="862"/>
    </location>
</feature>
<sequence>MNFFISTTSLVTAYLLIGCHSDLIIQPQESEISKPVGSSILLTCSSHTASNLKWVDKNANAVNETDGSSRLAVETVDPKTIKLHILNIIVPDAGTYYCIGNISGRIEKKSIKLRVFKDITFDVAPAKQHLVINTTSTLSCIVSGDPMPTVEWKFMDRRLQYGAKYEKVAEGLKVKNVDEGDKGTYTCTAEVSQLGKFELRTINVEIYAPPKILNWFTKVEALVGQSITFVCNAKGFPEPIFSFYKEITNADNTTLYAAINSNNSPNIKIENNKMTINSLSKHDETCYKCKAHNDAGRDHSDDAFLKILIPAEITHFSSISVRSGGNATMECLTDGDPDNDVSIYFNGALKWRYTLNSRFDGLRSRFTIPKKNVFLMSIVNIQPEDAGIYSCVAQNRVGKDVKNATLIVELIVNNSDAPFIVRSSTPNEAYVWPDVTKNITCHFKSQPEPTAIWKQHKSGDVIKNNASFTVFVGHNYTSLQIHVRENDQAWIYESYQCAVSNIFGNDSFVIHLKRATIPDSPSVRLLRAQSTDIWLAVQPSEETGGMPIIGYIVQNQDKTYEYGLENELRVSNLQPNTMHLLTIKSKNDVGIGAPTYFRAQTSGINPPHIQLYNQDQINARSRDYRIFWTVNTTGGLPITEYEFLYKKAPQNTKSNEWNNEYQFNFNHDANLDADDQNSWIQIKVKADTQNTVNDFLITDLTPHTLYVLKMRAKNAISWSDYTELIEFQTTETSFLEYDSKDKIPTAYYAIIILLVVIFILVTIATIDVAFCLCCDKGLTRLIFMRYCKLRRNNSNEKQCLQMKNINGNGSHSKSSETSSNNGHNHKSKKHSHKSCKKKRPDPDLTDPTSIFRSTSRNVTALN</sequence>
<evidence type="ECO:0000256" key="5">
    <source>
        <dbReference type="ARBA" id="ARBA00022737"/>
    </source>
</evidence>
<organism evidence="18 19">
    <name type="scientific">Helobdella robusta</name>
    <name type="common">Californian leech</name>
    <dbReference type="NCBI Taxonomy" id="6412"/>
    <lineage>
        <taxon>Eukaryota</taxon>
        <taxon>Metazoa</taxon>
        <taxon>Spiralia</taxon>
        <taxon>Lophotrochozoa</taxon>
        <taxon>Annelida</taxon>
        <taxon>Clitellata</taxon>
        <taxon>Hirudinea</taxon>
        <taxon>Rhynchobdellida</taxon>
        <taxon>Glossiphoniidae</taxon>
        <taxon>Helobdella</taxon>
    </lineage>
</organism>
<reference evidence="17 19" key="2">
    <citation type="journal article" date="2013" name="Nature">
        <title>Insights into bilaterian evolution from three spiralian genomes.</title>
        <authorList>
            <person name="Simakov O."/>
            <person name="Marletaz F."/>
            <person name="Cho S.J."/>
            <person name="Edsinger-Gonzales E."/>
            <person name="Havlak P."/>
            <person name="Hellsten U."/>
            <person name="Kuo D.H."/>
            <person name="Larsson T."/>
            <person name="Lv J."/>
            <person name="Arendt D."/>
            <person name="Savage R."/>
            <person name="Osoegawa K."/>
            <person name="de Jong P."/>
            <person name="Grimwood J."/>
            <person name="Chapman J.A."/>
            <person name="Shapiro H."/>
            <person name="Aerts A."/>
            <person name="Otillar R.P."/>
            <person name="Terry A.Y."/>
            <person name="Boore J.L."/>
            <person name="Grigoriev I.V."/>
            <person name="Lindberg D.R."/>
            <person name="Seaver E.C."/>
            <person name="Weisblat D.A."/>
            <person name="Putnam N.H."/>
            <person name="Rokhsar D.S."/>
        </authorList>
    </citation>
    <scope>NUCLEOTIDE SEQUENCE</scope>
</reference>
<dbReference type="InterPro" id="IPR036179">
    <property type="entry name" value="Ig-like_dom_sf"/>
</dbReference>
<keyword evidence="19" id="KW-1185">Reference proteome</keyword>
<proteinExistence type="predicted"/>
<dbReference type="AlphaFoldDB" id="T1FRE6"/>
<dbReference type="OMA" id="HTIELKC"/>
<dbReference type="STRING" id="6412.T1FRE6"/>
<evidence type="ECO:0000259" key="15">
    <source>
        <dbReference type="PROSITE" id="PS50835"/>
    </source>
</evidence>
<evidence type="ECO:0000256" key="6">
    <source>
        <dbReference type="ARBA" id="ARBA00022889"/>
    </source>
</evidence>
<evidence type="ECO:0000256" key="9">
    <source>
        <dbReference type="ARBA" id="ARBA00023157"/>
    </source>
</evidence>
<dbReference type="SMART" id="SM00408">
    <property type="entry name" value="IGc2"/>
    <property type="match status" value="4"/>
</dbReference>
<dbReference type="InParanoid" id="T1FRE6"/>
<evidence type="ECO:0000256" key="11">
    <source>
        <dbReference type="ARBA" id="ARBA00023319"/>
    </source>
</evidence>
<dbReference type="KEGG" id="hro:HELRODRAFT_189835"/>
<reference evidence="19" key="1">
    <citation type="submission" date="2012-12" db="EMBL/GenBank/DDBJ databases">
        <authorList>
            <person name="Hellsten U."/>
            <person name="Grimwood J."/>
            <person name="Chapman J.A."/>
            <person name="Shapiro H."/>
            <person name="Aerts A."/>
            <person name="Otillar R.P."/>
            <person name="Terry A.Y."/>
            <person name="Boore J.L."/>
            <person name="Simakov O."/>
            <person name="Marletaz F."/>
            <person name="Cho S.-J."/>
            <person name="Edsinger-Gonzales E."/>
            <person name="Havlak P."/>
            <person name="Kuo D.-H."/>
            <person name="Larsson T."/>
            <person name="Lv J."/>
            <person name="Arendt D."/>
            <person name="Savage R."/>
            <person name="Osoegawa K."/>
            <person name="de Jong P."/>
            <person name="Lindberg D.R."/>
            <person name="Seaver E.C."/>
            <person name="Weisblat D.A."/>
            <person name="Putnam N.H."/>
            <person name="Grigoriev I.V."/>
            <person name="Rokhsar D.S."/>
        </authorList>
    </citation>
    <scope>NUCLEOTIDE SEQUENCE</scope>
</reference>
<dbReference type="SUPFAM" id="SSF48726">
    <property type="entry name" value="Immunoglobulin"/>
    <property type="match status" value="5"/>
</dbReference>
<dbReference type="InterPro" id="IPR003598">
    <property type="entry name" value="Ig_sub2"/>
</dbReference>
<dbReference type="InterPro" id="IPR003961">
    <property type="entry name" value="FN3_dom"/>
</dbReference>
<evidence type="ECO:0000256" key="2">
    <source>
        <dbReference type="ARBA" id="ARBA00022475"/>
    </source>
</evidence>
<dbReference type="InterPro" id="IPR003599">
    <property type="entry name" value="Ig_sub"/>
</dbReference>
<dbReference type="CDD" id="cd00096">
    <property type="entry name" value="Ig"/>
    <property type="match status" value="1"/>
</dbReference>
<keyword evidence="5" id="KW-0677">Repeat</keyword>
<dbReference type="Pfam" id="PF07679">
    <property type="entry name" value="I-set"/>
    <property type="match status" value="1"/>
</dbReference>
<dbReference type="GO" id="GO:0030424">
    <property type="term" value="C:axon"/>
    <property type="evidence" value="ECO:0000318"/>
    <property type="project" value="GO_Central"/>
</dbReference>